<name>A0A975G3Q5_9CAUL</name>
<dbReference type="Proteomes" id="UP000676409">
    <property type="component" value="Chromosome"/>
</dbReference>
<organism evidence="1 2">
    <name type="scientific">Phenylobacterium montanum</name>
    <dbReference type="NCBI Taxonomy" id="2823693"/>
    <lineage>
        <taxon>Bacteria</taxon>
        <taxon>Pseudomonadati</taxon>
        <taxon>Pseudomonadota</taxon>
        <taxon>Alphaproteobacteria</taxon>
        <taxon>Caulobacterales</taxon>
        <taxon>Caulobacteraceae</taxon>
        <taxon>Phenylobacterium</taxon>
    </lineage>
</organism>
<evidence type="ECO:0000313" key="1">
    <source>
        <dbReference type="EMBL" id="QUD90575.1"/>
    </source>
</evidence>
<dbReference type="AlphaFoldDB" id="A0A975G3Q5"/>
<dbReference type="RefSeq" id="WP_211940625.1">
    <property type="nucleotide sequence ID" value="NZ_CP073078.1"/>
</dbReference>
<protein>
    <submittedName>
        <fullName evidence="1">Uncharacterized protein</fullName>
    </submittedName>
</protein>
<dbReference type="EMBL" id="CP073078">
    <property type="protein sequence ID" value="QUD90575.1"/>
    <property type="molecule type" value="Genomic_DNA"/>
</dbReference>
<sequence length="206" mass="22040">MDAIIIQVCAGKFADTSTLNSDEEAVRSGQQWSQFISDHPALMDNATQMMKRFPPPPELMELSLPNGKLAALGVLRGEVDFLDLDSVSRANNKATAHLFKVFEPGIASGDGPGTQVVSNVEFDCGNHTFRELGSLVFNADDTLILWLPAKPDARAIVPKSGYATTFEPVACNGLASTKDLVVGHGTAYARAHEIIHSGASEAQNTQ</sequence>
<gene>
    <name evidence="1" type="ORF">KCG34_12240</name>
</gene>
<accession>A0A975G3Q5</accession>
<evidence type="ECO:0000313" key="2">
    <source>
        <dbReference type="Proteomes" id="UP000676409"/>
    </source>
</evidence>
<reference evidence="1" key="1">
    <citation type="submission" date="2021-04" db="EMBL/GenBank/DDBJ databases">
        <title>The complete genome sequence of Caulobacter sp. S6.</title>
        <authorList>
            <person name="Tang Y."/>
            <person name="Ouyang W."/>
            <person name="Liu Q."/>
            <person name="Huang B."/>
            <person name="Guo Z."/>
            <person name="Lei P."/>
        </authorList>
    </citation>
    <scope>NUCLEOTIDE SEQUENCE</scope>
    <source>
        <strain evidence="1">S6</strain>
    </source>
</reference>
<proteinExistence type="predicted"/>
<keyword evidence="2" id="KW-1185">Reference proteome</keyword>
<dbReference type="KEGG" id="caul:KCG34_12240"/>